<dbReference type="KEGG" id="sarm:DVA86_19290"/>
<reference evidence="3 4" key="1">
    <citation type="submission" date="2018-07" db="EMBL/GenBank/DDBJ databases">
        <title>Draft genome of the type strain Streptomyces armeniacus ATCC 15676.</title>
        <authorList>
            <person name="Labana P."/>
            <person name="Gosse J.T."/>
            <person name="Boddy C.N."/>
        </authorList>
    </citation>
    <scope>NUCLEOTIDE SEQUENCE [LARGE SCALE GENOMIC DNA]</scope>
    <source>
        <strain evidence="3 4">ATCC 15676</strain>
    </source>
</reference>
<dbReference type="InterPro" id="IPR051448">
    <property type="entry name" value="CdaR-like_regulators"/>
</dbReference>
<organism evidence="3 4">
    <name type="scientific">Streptomyces armeniacus</name>
    <dbReference type="NCBI Taxonomy" id="83291"/>
    <lineage>
        <taxon>Bacteria</taxon>
        <taxon>Bacillati</taxon>
        <taxon>Actinomycetota</taxon>
        <taxon>Actinomycetes</taxon>
        <taxon>Kitasatosporales</taxon>
        <taxon>Streptomycetaceae</taxon>
        <taxon>Streptomyces</taxon>
    </lineage>
</organism>
<evidence type="ECO:0000259" key="2">
    <source>
        <dbReference type="Pfam" id="PF13556"/>
    </source>
</evidence>
<dbReference type="InterPro" id="IPR042070">
    <property type="entry name" value="PucR_C-HTH_sf"/>
</dbReference>
<evidence type="ECO:0000313" key="4">
    <source>
        <dbReference type="Proteomes" id="UP000254425"/>
    </source>
</evidence>
<dbReference type="AlphaFoldDB" id="A0A345XS53"/>
<evidence type="ECO:0000313" key="3">
    <source>
        <dbReference type="EMBL" id="AXK34469.1"/>
    </source>
</evidence>
<dbReference type="PANTHER" id="PTHR33744:SF1">
    <property type="entry name" value="DNA-BINDING TRANSCRIPTIONAL ACTIVATOR ADER"/>
    <property type="match status" value="1"/>
</dbReference>
<dbReference type="Pfam" id="PF13556">
    <property type="entry name" value="HTH_30"/>
    <property type="match status" value="1"/>
</dbReference>
<dbReference type="RefSeq" id="WP_208879919.1">
    <property type="nucleotide sequence ID" value="NZ_CP031320.1"/>
</dbReference>
<dbReference type="Proteomes" id="UP000254425">
    <property type="component" value="Chromosome"/>
</dbReference>
<proteinExistence type="predicted"/>
<dbReference type="PANTHER" id="PTHR33744">
    <property type="entry name" value="CARBOHYDRATE DIACID REGULATOR"/>
    <property type="match status" value="1"/>
</dbReference>
<dbReference type="Pfam" id="PF07905">
    <property type="entry name" value="PucR"/>
    <property type="match status" value="1"/>
</dbReference>
<dbReference type="EMBL" id="CP031320">
    <property type="protein sequence ID" value="AXK34469.1"/>
    <property type="molecule type" value="Genomic_DNA"/>
</dbReference>
<evidence type="ECO:0000259" key="1">
    <source>
        <dbReference type="Pfam" id="PF07905"/>
    </source>
</evidence>
<accession>A0A345XS53</accession>
<feature type="domain" description="Purine catabolism PurC-like" evidence="1">
    <location>
        <begin position="11"/>
        <end position="125"/>
    </location>
</feature>
<dbReference type="InterPro" id="IPR025736">
    <property type="entry name" value="PucR_C-HTH_dom"/>
</dbReference>
<dbReference type="Gene3D" id="1.10.10.2840">
    <property type="entry name" value="PucR C-terminal helix-turn-helix domain"/>
    <property type="match status" value="1"/>
</dbReference>
<gene>
    <name evidence="3" type="ORF">DVA86_19290</name>
</gene>
<name>A0A345XS53_9ACTN</name>
<sequence length="509" mass="54271">MAPTLRWLLHRGELRLRALVDAADERTVRWVHVSELADPTAYLAGGELLLTTGLHTSDRDWDGYRAYVGRLAAHGVSALGFGVGLTRDEVPDELVEAAREAGVPLLRVPRPTPFIAISEAVAGAIARTHEEVLTSALKAQRDLIGAALSTGGPRAVVGELAAALGCWVLLLDRSGAARHGAPPDARRHAARIRHALDRLSPEARDTTAHAVSLDAGGDQVSVLPVGAGGRVTGHLAAGRKEPLGPAEQAVIAGAVGLLSLDTTYQEQTREAQRRTRLAVLRLAAGAHAELAESTADTLGVPLPSQPLRVAVLGCEREDMPELLRAAEEHLALSQAGALIAPYDTYSVVVLLPEAQGDQQALEEVLHRVPGARGAVSEAAPLSEVPDALRRARSVFYGTTGDSARLVLAKDVVTAGLLAQLDNPGAQGWADALLEPLERHAVRSKLDLISTLRVYLAHNGHIDASSTALGIHRHTLRYRLDRITELLDHDLENPTARAELWLALLLREAR</sequence>
<protein>
    <submittedName>
        <fullName evidence="3">PucR family transcriptional regulator</fullName>
    </submittedName>
</protein>
<dbReference type="InterPro" id="IPR012914">
    <property type="entry name" value="PucR_dom"/>
</dbReference>
<feature type="domain" description="PucR C-terminal helix-turn-helix" evidence="2">
    <location>
        <begin position="447"/>
        <end position="504"/>
    </location>
</feature>
<keyword evidence="4" id="KW-1185">Reference proteome</keyword>